<feature type="chain" id="PRO_5043775864" description="X8 domain-containing protein" evidence="7">
    <location>
        <begin position="24"/>
        <end position="511"/>
    </location>
</feature>
<feature type="signal peptide" evidence="7">
    <location>
        <begin position="1"/>
        <end position="23"/>
    </location>
</feature>
<name>A0AAV6WMU6_9LAMI</name>
<evidence type="ECO:0000313" key="10">
    <source>
        <dbReference type="Proteomes" id="UP000826271"/>
    </source>
</evidence>
<dbReference type="Pfam" id="PF07983">
    <property type="entry name" value="X8"/>
    <property type="match status" value="1"/>
</dbReference>
<dbReference type="SUPFAM" id="SSF51445">
    <property type="entry name" value="(Trans)glycosidases"/>
    <property type="match status" value="1"/>
</dbReference>
<evidence type="ECO:0000256" key="7">
    <source>
        <dbReference type="SAM" id="SignalP"/>
    </source>
</evidence>
<evidence type="ECO:0000313" key="9">
    <source>
        <dbReference type="EMBL" id="KAG8372029.1"/>
    </source>
</evidence>
<comment type="similarity">
    <text evidence="1 6">Belongs to the glycosyl hydrolase 17 family.</text>
</comment>
<dbReference type="PANTHER" id="PTHR32227">
    <property type="entry name" value="GLUCAN ENDO-1,3-BETA-GLUCOSIDASE BG1-RELATED-RELATED"/>
    <property type="match status" value="1"/>
</dbReference>
<comment type="caution">
    <text evidence="9">The sequence shown here is derived from an EMBL/GenBank/DDBJ whole genome shotgun (WGS) entry which is preliminary data.</text>
</comment>
<protein>
    <recommendedName>
        <fullName evidence="8">X8 domain-containing protein</fullName>
    </recommendedName>
</protein>
<keyword evidence="2 7" id="KW-0732">Signal</keyword>
<reference evidence="9" key="1">
    <citation type="submission" date="2019-10" db="EMBL/GenBank/DDBJ databases">
        <authorList>
            <person name="Zhang R."/>
            <person name="Pan Y."/>
            <person name="Wang J."/>
            <person name="Ma R."/>
            <person name="Yu S."/>
        </authorList>
    </citation>
    <scope>NUCLEOTIDE SEQUENCE</scope>
    <source>
        <strain evidence="9">LA-IB0</strain>
        <tissue evidence="9">Leaf</tissue>
    </source>
</reference>
<evidence type="ECO:0000256" key="5">
    <source>
        <dbReference type="ARBA" id="ARBA00023295"/>
    </source>
</evidence>
<dbReference type="AlphaFoldDB" id="A0AAV6WMU6"/>
<evidence type="ECO:0000256" key="3">
    <source>
        <dbReference type="ARBA" id="ARBA00022801"/>
    </source>
</evidence>
<keyword evidence="5" id="KW-0326">Glycosidase</keyword>
<feature type="domain" description="X8" evidence="8">
    <location>
        <begin position="353"/>
        <end position="436"/>
    </location>
</feature>
<evidence type="ECO:0000256" key="1">
    <source>
        <dbReference type="ARBA" id="ARBA00008773"/>
    </source>
</evidence>
<keyword evidence="3" id="KW-0378">Hydrolase</keyword>
<dbReference type="Gene3D" id="3.20.20.80">
    <property type="entry name" value="Glycosidases"/>
    <property type="match status" value="1"/>
</dbReference>
<dbReference type="InterPro" id="IPR044965">
    <property type="entry name" value="Glyco_hydro_17_plant"/>
</dbReference>
<dbReference type="Proteomes" id="UP000826271">
    <property type="component" value="Unassembled WGS sequence"/>
</dbReference>
<keyword evidence="10" id="KW-1185">Reference proteome</keyword>
<dbReference type="Pfam" id="PF00332">
    <property type="entry name" value="Glyco_hydro_17"/>
    <property type="match status" value="1"/>
</dbReference>
<dbReference type="EMBL" id="WHWC01000012">
    <property type="protein sequence ID" value="KAG8372029.1"/>
    <property type="molecule type" value="Genomic_DNA"/>
</dbReference>
<evidence type="ECO:0000256" key="6">
    <source>
        <dbReference type="RuleBase" id="RU004335"/>
    </source>
</evidence>
<dbReference type="GO" id="GO:0004553">
    <property type="term" value="F:hydrolase activity, hydrolyzing O-glycosyl compounds"/>
    <property type="evidence" value="ECO:0007669"/>
    <property type="project" value="InterPro"/>
</dbReference>
<proteinExistence type="inferred from homology"/>
<evidence type="ECO:0000256" key="2">
    <source>
        <dbReference type="ARBA" id="ARBA00022729"/>
    </source>
</evidence>
<evidence type="ECO:0000256" key="4">
    <source>
        <dbReference type="ARBA" id="ARBA00023157"/>
    </source>
</evidence>
<dbReference type="SMART" id="SM00768">
    <property type="entry name" value="X8"/>
    <property type="match status" value="1"/>
</dbReference>
<organism evidence="9 10">
    <name type="scientific">Buddleja alternifolia</name>
    <dbReference type="NCBI Taxonomy" id="168488"/>
    <lineage>
        <taxon>Eukaryota</taxon>
        <taxon>Viridiplantae</taxon>
        <taxon>Streptophyta</taxon>
        <taxon>Embryophyta</taxon>
        <taxon>Tracheophyta</taxon>
        <taxon>Spermatophyta</taxon>
        <taxon>Magnoliopsida</taxon>
        <taxon>eudicotyledons</taxon>
        <taxon>Gunneridae</taxon>
        <taxon>Pentapetalae</taxon>
        <taxon>asterids</taxon>
        <taxon>lamiids</taxon>
        <taxon>Lamiales</taxon>
        <taxon>Scrophulariaceae</taxon>
        <taxon>Buddlejeae</taxon>
        <taxon>Buddleja</taxon>
    </lineage>
</organism>
<dbReference type="InterPro" id="IPR000490">
    <property type="entry name" value="Glyco_hydro_17"/>
</dbReference>
<gene>
    <name evidence="9" type="ORF">BUALT_Bualt12G0024200</name>
</gene>
<dbReference type="InterPro" id="IPR012946">
    <property type="entry name" value="X8"/>
</dbReference>
<sequence>MASTMILLSYLLIVLFRNDGVEAIIGINWGRTSAQRIVPSQVVDLLLQNGVSAARIYATQPDIISAFRGSGIDLTVSSFNTLGLDSVDAAKFWVQNNIVPFADTIRNIYVGSYVWAENKHPVFDSAMNIHNALHDFGLSKIKVNLPIPHLMLKKNLTRPSDGEFVDEFKEVFGRLFRYLEENNTPLVMEMVPITYIISNNYDVSFGLADNKSTNVITDINGFVYTNVFEFLHDSFVWALKKAGAPNLKIVIGQVGWPTDGHPGANTSMAERFYKALLPFVMSNKGTPMRPGAPIDIYIQGLQDENKIMFSAPYHRHWGIYRGNGEPKYKIDLSGQGRDIFPTRTKGIMRMPDRWCVFNGLNKNKSEVMKQFEKACNQSDCTSLYTGGSCSHLDFAGNVSYAFNMFFQFNFQGEEACYFEGMGQVVTTNPSSGSCLFRVDVVRGEQTQYLATADNSNACSSNRHRKGSCPGSAADENTELSKKYHIGSTCKLHEVPKCAILLFLLSTFLALF</sequence>
<keyword evidence="4" id="KW-1015">Disulfide bond</keyword>
<evidence type="ECO:0000259" key="8">
    <source>
        <dbReference type="SMART" id="SM00768"/>
    </source>
</evidence>
<accession>A0AAV6WMU6</accession>
<dbReference type="InterPro" id="IPR017853">
    <property type="entry name" value="GH"/>
</dbReference>
<dbReference type="Gene3D" id="1.20.58.1040">
    <property type="match status" value="1"/>
</dbReference>
<dbReference type="GO" id="GO:0005975">
    <property type="term" value="P:carbohydrate metabolic process"/>
    <property type="evidence" value="ECO:0007669"/>
    <property type="project" value="InterPro"/>
</dbReference>